<keyword evidence="1" id="KW-0472">Membrane</keyword>
<feature type="transmembrane region" description="Helical" evidence="1">
    <location>
        <begin position="301"/>
        <end position="325"/>
    </location>
</feature>
<feature type="transmembrane region" description="Helical" evidence="1">
    <location>
        <begin position="174"/>
        <end position="194"/>
    </location>
</feature>
<reference evidence="2 3" key="1">
    <citation type="journal article" date="2013" name="Genome Announc.">
        <title>Draft Genome of the Marine Gammaproteobacterium Halomonas titanicae.</title>
        <authorList>
            <person name="Sanchez-Porro C."/>
            <person name="de la Haba R.R."/>
            <person name="Cruz-Hernandez N."/>
            <person name="Gonzalez J.M."/>
            <person name="Reyes-Guirao C."/>
            <person name="Navarro-Sampedro L."/>
            <person name="Carballo M."/>
            <person name="Ventosa A."/>
        </authorList>
    </citation>
    <scope>NUCLEOTIDE SEQUENCE [LARGE SCALE GENOMIC DNA]</scope>
    <source>
        <strain evidence="2 3">BH1</strain>
    </source>
</reference>
<feature type="transmembrane region" description="Helical" evidence="1">
    <location>
        <begin position="366"/>
        <end position="388"/>
    </location>
</feature>
<gene>
    <name evidence="2" type="ORF">HALTITAN_0917</name>
</gene>
<dbReference type="InterPro" id="IPR010266">
    <property type="entry name" value="NnrS"/>
</dbReference>
<proteinExistence type="predicted"/>
<keyword evidence="1" id="KW-0812">Transmembrane</keyword>
<feature type="transmembrane region" description="Helical" evidence="1">
    <location>
        <begin position="394"/>
        <end position="416"/>
    </location>
</feature>
<dbReference type="EMBL" id="AOPO01000002">
    <property type="protein sequence ID" value="ELY22337.1"/>
    <property type="molecule type" value="Genomic_DNA"/>
</dbReference>
<feature type="transmembrane region" description="Helical" evidence="1">
    <location>
        <begin position="206"/>
        <end position="229"/>
    </location>
</feature>
<feature type="transmembrane region" description="Helical" evidence="1">
    <location>
        <begin position="119"/>
        <end position="137"/>
    </location>
</feature>
<dbReference type="Proteomes" id="UP000011651">
    <property type="component" value="Unassembled WGS sequence"/>
</dbReference>
<feature type="transmembrane region" description="Helical" evidence="1">
    <location>
        <begin position="90"/>
        <end position="107"/>
    </location>
</feature>
<dbReference type="Pfam" id="PF05940">
    <property type="entry name" value="NnrS"/>
    <property type="match status" value="1"/>
</dbReference>
<feature type="transmembrane region" description="Helical" evidence="1">
    <location>
        <begin position="331"/>
        <end position="354"/>
    </location>
</feature>
<sequence length="428" mass="46591">MILVMVFAIGLAHNANPSNSVGYYAMPTITSSQPASKLKQLPLLRLAFRPFFLLAALFSILSLLVWLGFWHGNILLRPYGGLVFWHQHEMLFGFAAAVIGGFLLTAVRNWTGLPSLNGGPLLGLVVLWLLGRVLMAFPMDLPGWLLLAVDLAFLPVVAITMARLVITAKRWRNLIFIPVLLLFATANLAMHLGVMQGDAELIRQAAYLAVLLITLMMTVVGGRVIAMFTANRLGRTKPEPIALLEGVTLVSTAGVVVLQLVIMLGVAIPALLMGGVMLLAALANTVRMARWGGLHSWREPLLWGLHGSYACIPLGLVMWVLALMGLMRVELAVHALTIGGMGTMMLAMMARVSLGHTGRPIRTLPGIGVALGLMLIAALVRSPVLALFPQITHWTYTLSIIFWCVAYAIFVVHYTWPLMQARVDDQDG</sequence>
<feature type="transmembrane region" description="Helical" evidence="1">
    <location>
        <begin position="143"/>
        <end position="162"/>
    </location>
</feature>
<name>L9UC96_9GAMM</name>
<accession>L9UC96</accession>
<organism evidence="2 3">
    <name type="scientific">Vreelandella titanicae BH1</name>
    <dbReference type="NCBI Taxonomy" id="1204738"/>
    <lineage>
        <taxon>Bacteria</taxon>
        <taxon>Pseudomonadati</taxon>
        <taxon>Pseudomonadota</taxon>
        <taxon>Gammaproteobacteria</taxon>
        <taxon>Oceanospirillales</taxon>
        <taxon>Halomonadaceae</taxon>
        <taxon>Vreelandella</taxon>
    </lineage>
</organism>
<evidence type="ECO:0000256" key="1">
    <source>
        <dbReference type="SAM" id="Phobius"/>
    </source>
</evidence>
<feature type="transmembrane region" description="Helical" evidence="1">
    <location>
        <begin position="241"/>
        <end position="262"/>
    </location>
</feature>
<dbReference type="PATRIC" id="fig|1204738.3.peg.1393"/>
<evidence type="ECO:0000313" key="2">
    <source>
        <dbReference type="EMBL" id="ELY22337.1"/>
    </source>
</evidence>
<dbReference type="AlphaFoldDB" id="L9UC96"/>
<evidence type="ECO:0000313" key="3">
    <source>
        <dbReference type="Proteomes" id="UP000011651"/>
    </source>
</evidence>
<comment type="caution">
    <text evidence="2">The sequence shown here is derived from an EMBL/GenBank/DDBJ whole genome shotgun (WGS) entry which is preliminary data.</text>
</comment>
<keyword evidence="1" id="KW-1133">Transmembrane helix</keyword>
<feature type="transmembrane region" description="Helical" evidence="1">
    <location>
        <begin position="268"/>
        <end position="289"/>
    </location>
</feature>
<protein>
    <submittedName>
        <fullName evidence="2">NnrS</fullName>
    </submittedName>
</protein>
<feature type="transmembrane region" description="Helical" evidence="1">
    <location>
        <begin position="46"/>
        <end position="70"/>
    </location>
</feature>